<dbReference type="Proteomes" id="UP000663853">
    <property type="component" value="Unassembled WGS sequence"/>
</dbReference>
<reference evidence="3" key="1">
    <citation type="submission" date="2021-01" db="EMBL/GenBank/DDBJ databases">
        <authorList>
            <person name="Kaushik A."/>
        </authorList>
    </citation>
    <scope>NUCLEOTIDE SEQUENCE</scope>
    <source>
        <strain evidence="3">AG6-10EEA</strain>
    </source>
</reference>
<evidence type="ECO:0000313" key="4">
    <source>
        <dbReference type="Proteomes" id="UP000663853"/>
    </source>
</evidence>
<protein>
    <recommendedName>
        <fullName evidence="2">Fungal-type protein kinase domain-containing protein</fullName>
    </recommendedName>
</protein>
<dbReference type="PANTHER" id="PTHR38248:SF2">
    <property type="entry name" value="FUNK1 11"/>
    <property type="match status" value="1"/>
</dbReference>
<feature type="domain" description="Fungal-type protein kinase" evidence="2">
    <location>
        <begin position="628"/>
        <end position="666"/>
    </location>
</feature>
<sequence>MDYPLEDEMRGEIFCDPKFIENFLSIGKEWQPLLETEFDRLPGNIQHALDESITAERDLYEPTLDVLRSIKDAVDTVRKAHSLGALGTNFCDSHATVIPDDPPDTRLKPDLILFESDEPDQRHWETLMMPIEVKAKHTYRKVGMKKLAQYARSVFAHQIHRRHLYGMVLCKWAATFVRFDRSGIVHSEPIDMFHSPKEFRRAFAGLMMMDRDAFGYDTAFTVEYTPGGRLEYYIDLPAAAFPSDGTEFDAELATSTSDLVVGAGLDSSHDSRTLQQYPTRKFKVIERLHHHGDLRGRATIVLRLREVQSRTGHPEPGEGTSGLMARSCTRSNQGGPKWEEVPGAREYVLKLMWRDPGKPQEGDILKRLVGEYGVVQCQWYSDVLRWGATCHGPEATSCDICRDVTPAQTVVRQVRNLGDLDIEVEPEKDEDEPKYIEVDTVDCIGGFYTHRMTRIYTWALFTTVSRPLWAAESPRQFLEAVLDAMLGYWQTFNNGILHRDISDGNVMIVEPGQGYNLCKWNSEWGSTNGQAIIEAQNHRLAESRRLARETVVQLGRYPIGFLGDYDLAITHRGMESAISGHACKESGELYSQMPDAKSAIVVEPRKLEELKSSPVAAPGHKSYGPIDFRTGTPPFMSIRVLRVKLGTPHDHHFMDDLESFFWLILRCFVEHIDPSSDEDEGGNKPTKKAMELLHQLDRPVSELVTLAKAKSSFLVDCNNGGGGEPTMVDELKACENSWANNPAVVYVIVNMGIHFH</sequence>
<organism evidence="3 4">
    <name type="scientific">Rhizoctonia solani</name>
    <dbReference type="NCBI Taxonomy" id="456999"/>
    <lineage>
        <taxon>Eukaryota</taxon>
        <taxon>Fungi</taxon>
        <taxon>Dikarya</taxon>
        <taxon>Basidiomycota</taxon>
        <taxon>Agaricomycotina</taxon>
        <taxon>Agaricomycetes</taxon>
        <taxon>Cantharellales</taxon>
        <taxon>Ceratobasidiaceae</taxon>
        <taxon>Rhizoctonia</taxon>
    </lineage>
</organism>
<accession>A0A8H3H9K3</accession>
<dbReference type="PANTHER" id="PTHR38248">
    <property type="entry name" value="FUNK1 6"/>
    <property type="match status" value="1"/>
</dbReference>
<dbReference type="InterPro" id="IPR011009">
    <property type="entry name" value="Kinase-like_dom_sf"/>
</dbReference>
<dbReference type="AlphaFoldDB" id="A0A8H3H9K3"/>
<evidence type="ECO:0000256" key="1">
    <source>
        <dbReference type="SAM" id="MobiDB-lite"/>
    </source>
</evidence>
<feature type="domain" description="Fungal-type protein kinase" evidence="2">
    <location>
        <begin position="108"/>
        <end position="513"/>
    </location>
</feature>
<gene>
    <name evidence="3" type="ORF">RDB_LOCUS99595</name>
</gene>
<dbReference type="EMBL" id="CAJMXA010002970">
    <property type="protein sequence ID" value="CAE6489572.1"/>
    <property type="molecule type" value="Genomic_DNA"/>
</dbReference>
<dbReference type="Pfam" id="PF17667">
    <property type="entry name" value="Pkinase_fungal"/>
    <property type="match status" value="2"/>
</dbReference>
<comment type="caution">
    <text evidence="3">The sequence shown here is derived from an EMBL/GenBank/DDBJ whole genome shotgun (WGS) entry which is preliminary data.</text>
</comment>
<dbReference type="InterPro" id="IPR040976">
    <property type="entry name" value="Pkinase_fungal"/>
</dbReference>
<evidence type="ECO:0000313" key="3">
    <source>
        <dbReference type="EMBL" id="CAE6489572.1"/>
    </source>
</evidence>
<name>A0A8H3H9K3_9AGAM</name>
<dbReference type="SUPFAM" id="SSF56112">
    <property type="entry name" value="Protein kinase-like (PK-like)"/>
    <property type="match status" value="1"/>
</dbReference>
<proteinExistence type="predicted"/>
<feature type="region of interest" description="Disordered" evidence="1">
    <location>
        <begin position="309"/>
        <end position="339"/>
    </location>
</feature>
<evidence type="ECO:0000259" key="2">
    <source>
        <dbReference type="Pfam" id="PF17667"/>
    </source>
</evidence>